<dbReference type="PANTHER" id="PTHR43478:SF1">
    <property type="entry name" value="NA+_H+ ANTIPORTER NHAC-LIKE C-TERMINAL DOMAIN-CONTAINING PROTEIN"/>
    <property type="match status" value="1"/>
</dbReference>
<evidence type="ECO:0000313" key="8">
    <source>
        <dbReference type="EMBL" id="NBI05905.1"/>
    </source>
</evidence>
<evidence type="ECO:0000256" key="1">
    <source>
        <dbReference type="ARBA" id="ARBA00004651"/>
    </source>
</evidence>
<feature type="transmembrane region" description="Helical" evidence="6">
    <location>
        <begin position="65"/>
        <end position="85"/>
    </location>
</feature>
<feature type="transmembrane region" description="Helical" evidence="6">
    <location>
        <begin position="28"/>
        <end position="45"/>
    </location>
</feature>
<feature type="transmembrane region" description="Helical" evidence="6">
    <location>
        <begin position="256"/>
        <end position="277"/>
    </location>
</feature>
<name>A0A845QTP1_9CLOT</name>
<sequence>MDYGWLAIVPPLVAIVLAFVTKRVLISLFIGIFSGGLIISGWNPFSGTVYTLDTVVGSITDEWNASLLLFNLLMGSGVAFIWRLGGSEALTAWARKKIKTRKAAGIGAWVLGIVIFFNDYVNAAIVGNVFRDISEEHKISSERLSYILDSTAAPVATFFISDWIAFQIGMVKTGMETAGIDGIQPFTGYLYSIPLNLYCIFAVLLVGMLVITGRDFGPMLKAEHRAVTEGKIVRDGAKPMLDVNYELGEPKDTKPMLITFFLPLIVLVGVTLFGFWFTGRGAGGITDILGASDPAKALLWGAFAMSITGIVMALSTKIMTLSEAMDTFVDGLKLMLLACVILVMAWSLGSITAEMKLDEFIVKAIPPNLPFVFVPMLIFGLGMLISFATGTSWGTMTILTPIAIPLAYALTKDAYLSVAMAGVVFSGAIFGDHCSPISDTTVLASIFSGADHIDHVSTQVPYAITTAIVAVFMYLLWGQFNITPLILIPLGIILLFGLMFWLSKLSRKKYGINPKTKRKIRKKESI</sequence>
<evidence type="ECO:0000259" key="7">
    <source>
        <dbReference type="Pfam" id="PF03553"/>
    </source>
</evidence>
<evidence type="ECO:0000256" key="3">
    <source>
        <dbReference type="ARBA" id="ARBA00022692"/>
    </source>
</evidence>
<comment type="caution">
    <text evidence="8">The sequence shown here is derived from an EMBL/GenBank/DDBJ whole genome shotgun (WGS) entry which is preliminary data.</text>
</comment>
<dbReference type="OrthoDB" id="9762978at2"/>
<evidence type="ECO:0000256" key="5">
    <source>
        <dbReference type="ARBA" id="ARBA00023136"/>
    </source>
</evidence>
<gene>
    <name evidence="8" type="ORF">D3Z33_03415</name>
</gene>
<comment type="subcellular location">
    <subcellularLocation>
        <location evidence="1">Cell membrane</location>
        <topology evidence="1">Multi-pass membrane protein</topology>
    </subcellularLocation>
</comment>
<feature type="transmembrane region" description="Helical" evidence="6">
    <location>
        <begin position="146"/>
        <end position="168"/>
    </location>
</feature>
<dbReference type="Proteomes" id="UP000467132">
    <property type="component" value="Unassembled WGS sequence"/>
</dbReference>
<feature type="transmembrane region" description="Helical" evidence="6">
    <location>
        <begin position="334"/>
        <end position="353"/>
    </location>
</feature>
<dbReference type="InterPro" id="IPR018461">
    <property type="entry name" value="Na/H_Antiport_NhaC-like_C"/>
</dbReference>
<feature type="transmembrane region" description="Helical" evidence="6">
    <location>
        <begin position="483"/>
        <end position="502"/>
    </location>
</feature>
<dbReference type="PANTHER" id="PTHR43478">
    <property type="entry name" value="NA+/H+ ANTIPORTER-RELATED"/>
    <property type="match status" value="1"/>
</dbReference>
<proteinExistence type="predicted"/>
<evidence type="ECO:0000313" key="9">
    <source>
        <dbReference type="Proteomes" id="UP000467132"/>
    </source>
</evidence>
<keyword evidence="9" id="KW-1185">Reference proteome</keyword>
<feature type="transmembrane region" description="Helical" evidence="6">
    <location>
        <begin position="460"/>
        <end position="477"/>
    </location>
</feature>
<dbReference type="GO" id="GO:0005886">
    <property type="term" value="C:plasma membrane"/>
    <property type="evidence" value="ECO:0007669"/>
    <property type="project" value="UniProtKB-SubCell"/>
</dbReference>
<feature type="transmembrane region" description="Helical" evidence="6">
    <location>
        <begin position="106"/>
        <end position="126"/>
    </location>
</feature>
<reference evidence="8 9" key="1">
    <citation type="submission" date="2018-08" db="EMBL/GenBank/DDBJ databases">
        <title>Murine metabolic-syndrome-specific gut microbial biobank.</title>
        <authorList>
            <person name="Liu C."/>
        </authorList>
    </citation>
    <scope>NUCLEOTIDE SEQUENCE [LARGE SCALE GENOMIC DNA]</scope>
    <source>
        <strain evidence="8 9">583</strain>
    </source>
</reference>
<feature type="transmembrane region" description="Helical" evidence="6">
    <location>
        <begin position="189"/>
        <end position="211"/>
    </location>
</feature>
<keyword evidence="4 6" id="KW-1133">Transmembrane helix</keyword>
<keyword evidence="2" id="KW-1003">Cell membrane</keyword>
<feature type="transmembrane region" description="Helical" evidence="6">
    <location>
        <begin position="393"/>
        <end position="410"/>
    </location>
</feature>
<feature type="transmembrane region" description="Helical" evidence="6">
    <location>
        <begin position="297"/>
        <end position="314"/>
    </location>
</feature>
<evidence type="ECO:0000256" key="2">
    <source>
        <dbReference type="ARBA" id="ARBA00022475"/>
    </source>
</evidence>
<dbReference type="RefSeq" id="WP_160196392.1">
    <property type="nucleotide sequence ID" value="NZ_QXXA01000004.1"/>
</dbReference>
<evidence type="ECO:0000256" key="4">
    <source>
        <dbReference type="ARBA" id="ARBA00022989"/>
    </source>
</evidence>
<organism evidence="8 9">
    <name type="scientific">Senegalia massiliensis</name>
    <dbReference type="NCBI Taxonomy" id="1720316"/>
    <lineage>
        <taxon>Bacteria</taxon>
        <taxon>Bacillati</taxon>
        <taxon>Bacillota</taxon>
        <taxon>Clostridia</taxon>
        <taxon>Eubacteriales</taxon>
        <taxon>Clostridiaceae</taxon>
        <taxon>Senegalia</taxon>
    </lineage>
</organism>
<feature type="transmembrane region" description="Helical" evidence="6">
    <location>
        <begin position="365"/>
        <end position="387"/>
    </location>
</feature>
<keyword evidence="5 6" id="KW-0472">Membrane</keyword>
<accession>A0A845QTP1</accession>
<feature type="domain" description="Na+/H+ antiporter NhaC-like C-terminal" evidence="7">
    <location>
        <begin position="156"/>
        <end position="478"/>
    </location>
</feature>
<protein>
    <submittedName>
        <fullName evidence="8">Na+/H+ antiporter NhaC family protein</fullName>
    </submittedName>
</protein>
<keyword evidence="3 6" id="KW-0812">Transmembrane</keyword>
<dbReference type="EMBL" id="QXXA01000004">
    <property type="protein sequence ID" value="NBI05905.1"/>
    <property type="molecule type" value="Genomic_DNA"/>
</dbReference>
<dbReference type="Pfam" id="PF03553">
    <property type="entry name" value="Na_H_antiporter"/>
    <property type="match status" value="1"/>
</dbReference>
<dbReference type="AlphaFoldDB" id="A0A845QTP1"/>
<feature type="transmembrane region" description="Helical" evidence="6">
    <location>
        <begin position="6"/>
        <end position="21"/>
    </location>
</feature>
<evidence type="ECO:0000256" key="6">
    <source>
        <dbReference type="SAM" id="Phobius"/>
    </source>
</evidence>